<proteinExistence type="inferred from homology"/>
<keyword evidence="3" id="KW-0731">Sigma factor</keyword>
<dbReference type="Pfam" id="PF04542">
    <property type="entry name" value="Sigma70_r2"/>
    <property type="match status" value="1"/>
</dbReference>
<evidence type="ECO:0000256" key="2">
    <source>
        <dbReference type="ARBA" id="ARBA00023015"/>
    </source>
</evidence>
<dbReference type="InterPro" id="IPR036388">
    <property type="entry name" value="WH-like_DNA-bd_sf"/>
</dbReference>
<dbReference type="SUPFAM" id="SSF88946">
    <property type="entry name" value="Sigma2 domain of RNA polymerase sigma factors"/>
    <property type="match status" value="1"/>
</dbReference>
<protein>
    <recommendedName>
        <fullName evidence="6">HTH luxR-type domain-containing protein</fullName>
    </recommendedName>
</protein>
<evidence type="ECO:0000259" key="6">
    <source>
        <dbReference type="PROSITE" id="PS00622"/>
    </source>
</evidence>
<accession>A0A382KQ67</accession>
<dbReference type="NCBIfam" id="TIGR02937">
    <property type="entry name" value="sigma70-ECF"/>
    <property type="match status" value="1"/>
</dbReference>
<organism evidence="7">
    <name type="scientific">marine metagenome</name>
    <dbReference type="NCBI Taxonomy" id="408172"/>
    <lineage>
        <taxon>unclassified sequences</taxon>
        <taxon>metagenomes</taxon>
        <taxon>ecological metagenomes</taxon>
    </lineage>
</organism>
<name>A0A382KQ67_9ZZZZ</name>
<evidence type="ECO:0000256" key="4">
    <source>
        <dbReference type="ARBA" id="ARBA00023125"/>
    </source>
</evidence>
<dbReference type="Pfam" id="PF08281">
    <property type="entry name" value="Sigma70_r4_2"/>
    <property type="match status" value="1"/>
</dbReference>
<keyword evidence="2" id="KW-0805">Transcription regulation</keyword>
<dbReference type="GO" id="GO:0006352">
    <property type="term" value="P:DNA-templated transcription initiation"/>
    <property type="evidence" value="ECO:0007669"/>
    <property type="project" value="InterPro"/>
</dbReference>
<evidence type="ECO:0000256" key="1">
    <source>
        <dbReference type="ARBA" id="ARBA00010641"/>
    </source>
</evidence>
<dbReference type="InterPro" id="IPR013325">
    <property type="entry name" value="RNA_pol_sigma_r2"/>
</dbReference>
<dbReference type="Gene3D" id="1.10.10.10">
    <property type="entry name" value="Winged helix-like DNA-binding domain superfamily/Winged helix DNA-binding domain"/>
    <property type="match status" value="1"/>
</dbReference>
<dbReference type="PANTHER" id="PTHR43133:SF25">
    <property type="entry name" value="RNA POLYMERASE SIGMA FACTOR RFAY-RELATED"/>
    <property type="match status" value="1"/>
</dbReference>
<feature type="domain" description="HTH luxR-type" evidence="6">
    <location>
        <begin position="118"/>
        <end position="145"/>
    </location>
</feature>
<dbReference type="InterPro" id="IPR039425">
    <property type="entry name" value="RNA_pol_sigma-70-like"/>
</dbReference>
<dbReference type="PROSITE" id="PS01063">
    <property type="entry name" value="SIGMA70_ECF"/>
    <property type="match status" value="1"/>
</dbReference>
<dbReference type="InterPro" id="IPR000792">
    <property type="entry name" value="Tscrpt_reg_LuxR_C"/>
</dbReference>
<dbReference type="Gene3D" id="1.10.1740.10">
    <property type="match status" value="1"/>
</dbReference>
<dbReference type="InterPro" id="IPR000838">
    <property type="entry name" value="RNA_pol_sigma70_ECF_CS"/>
</dbReference>
<dbReference type="GO" id="GO:0016987">
    <property type="term" value="F:sigma factor activity"/>
    <property type="evidence" value="ECO:0007669"/>
    <property type="project" value="UniProtKB-KW"/>
</dbReference>
<dbReference type="PROSITE" id="PS00622">
    <property type="entry name" value="HTH_LUXR_1"/>
    <property type="match status" value="1"/>
</dbReference>
<comment type="similarity">
    <text evidence="1">Belongs to the sigma-70 factor family. ECF subfamily.</text>
</comment>
<dbReference type="SUPFAM" id="SSF88659">
    <property type="entry name" value="Sigma3 and sigma4 domains of RNA polymerase sigma factors"/>
    <property type="match status" value="1"/>
</dbReference>
<dbReference type="EMBL" id="UINC01081488">
    <property type="protein sequence ID" value="SVC25382.1"/>
    <property type="molecule type" value="Genomic_DNA"/>
</dbReference>
<dbReference type="InterPro" id="IPR013324">
    <property type="entry name" value="RNA_pol_sigma_r3/r4-like"/>
</dbReference>
<dbReference type="InterPro" id="IPR013249">
    <property type="entry name" value="RNA_pol_sigma70_r4_t2"/>
</dbReference>
<evidence type="ECO:0000256" key="5">
    <source>
        <dbReference type="ARBA" id="ARBA00023163"/>
    </source>
</evidence>
<reference evidence="7" key="1">
    <citation type="submission" date="2018-05" db="EMBL/GenBank/DDBJ databases">
        <authorList>
            <person name="Lanie J.A."/>
            <person name="Ng W.-L."/>
            <person name="Kazmierczak K.M."/>
            <person name="Andrzejewski T.M."/>
            <person name="Davidsen T.M."/>
            <person name="Wayne K.J."/>
            <person name="Tettelin H."/>
            <person name="Glass J.I."/>
            <person name="Rusch D."/>
            <person name="Podicherti R."/>
            <person name="Tsui H.-C.T."/>
            <person name="Winkler M.E."/>
        </authorList>
    </citation>
    <scope>NUCLEOTIDE SEQUENCE</scope>
</reference>
<dbReference type="AlphaFoldDB" id="A0A382KQ67"/>
<evidence type="ECO:0000256" key="3">
    <source>
        <dbReference type="ARBA" id="ARBA00023082"/>
    </source>
</evidence>
<gene>
    <name evidence="7" type="ORF">METZ01_LOCUS278236</name>
</gene>
<keyword evidence="5" id="KW-0804">Transcription</keyword>
<dbReference type="GO" id="GO:0003677">
    <property type="term" value="F:DNA binding"/>
    <property type="evidence" value="ECO:0007669"/>
    <property type="project" value="UniProtKB-KW"/>
</dbReference>
<evidence type="ECO:0000313" key="7">
    <source>
        <dbReference type="EMBL" id="SVC25382.1"/>
    </source>
</evidence>
<dbReference type="CDD" id="cd06171">
    <property type="entry name" value="Sigma70_r4"/>
    <property type="match status" value="1"/>
</dbReference>
<dbReference type="PANTHER" id="PTHR43133">
    <property type="entry name" value="RNA POLYMERASE ECF-TYPE SIGMA FACTO"/>
    <property type="match status" value="1"/>
</dbReference>
<dbReference type="InterPro" id="IPR014284">
    <property type="entry name" value="RNA_pol_sigma-70_dom"/>
</dbReference>
<keyword evidence="4" id="KW-0238">DNA-binding</keyword>
<dbReference type="InterPro" id="IPR007627">
    <property type="entry name" value="RNA_pol_sigma70_r2"/>
</dbReference>
<sequence length="153" mass="17489">MVHAIPQARVFARSLVRNADEADDVVQASLLKAIERVEQFEPNTNIQAWLITIVKNTFLDQQRSHRVTRTDAIEDMGPDFEVEQPGQQIDSVEQSEVREFIETLEDTERAVVLMWIEGMSYQDIGDALGITRVNVGVVLCRARKRLFKAFNDE</sequence>